<dbReference type="PROSITE" id="PS50293">
    <property type="entry name" value="TPR_REGION"/>
    <property type="match status" value="1"/>
</dbReference>
<dbReference type="Pfam" id="PF13181">
    <property type="entry name" value="TPR_8"/>
    <property type="match status" value="1"/>
</dbReference>
<keyword evidence="2" id="KW-1133">Transmembrane helix</keyword>
<gene>
    <name evidence="4" type="ORF">LBU54_05015</name>
</gene>
<dbReference type="Proteomes" id="UP001198901">
    <property type="component" value="Unassembled WGS sequence"/>
</dbReference>
<feature type="repeat" description="TPR" evidence="1">
    <location>
        <begin position="202"/>
        <end position="235"/>
    </location>
</feature>
<dbReference type="PROSITE" id="PS50005">
    <property type="entry name" value="TPR"/>
    <property type="match status" value="2"/>
</dbReference>
<dbReference type="Pfam" id="PF06580">
    <property type="entry name" value="His_kinase"/>
    <property type="match status" value="1"/>
</dbReference>
<evidence type="ECO:0000313" key="5">
    <source>
        <dbReference type="Proteomes" id="UP001198901"/>
    </source>
</evidence>
<keyword evidence="2" id="KW-0812">Transmembrane</keyword>
<feature type="repeat" description="TPR" evidence="1">
    <location>
        <begin position="282"/>
        <end position="315"/>
    </location>
</feature>
<evidence type="ECO:0000256" key="2">
    <source>
        <dbReference type="SAM" id="Phobius"/>
    </source>
</evidence>
<protein>
    <submittedName>
        <fullName evidence="4">Tetratricopeptide repeat protein</fullName>
    </submittedName>
</protein>
<dbReference type="InterPro" id="IPR019734">
    <property type="entry name" value="TPR_rpt"/>
</dbReference>
<dbReference type="Gene3D" id="3.30.565.10">
    <property type="entry name" value="Histidine kinase-like ATPase, C-terminal domain"/>
    <property type="match status" value="1"/>
</dbReference>
<name>A0ABS7XR95_9FLAO</name>
<evidence type="ECO:0000313" key="4">
    <source>
        <dbReference type="EMBL" id="MCA0131934.1"/>
    </source>
</evidence>
<dbReference type="SMART" id="SM00028">
    <property type="entry name" value="TPR"/>
    <property type="match status" value="7"/>
</dbReference>
<dbReference type="InterPro" id="IPR050640">
    <property type="entry name" value="Bact_2-comp_sensor_kinase"/>
</dbReference>
<feature type="domain" description="Signal transduction histidine kinase internal region" evidence="3">
    <location>
        <begin position="493"/>
        <end position="573"/>
    </location>
</feature>
<dbReference type="PANTHER" id="PTHR34220:SF7">
    <property type="entry name" value="SENSOR HISTIDINE KINASE YPDA"/>
    <property type="match status" value="1"/>
</dbReference>
<proteinExistence type="predicted"/>
<organism evidence="4 5">
    <name type="scientific">Winogradskyella alexanderae</name>
    <dbReference type="NCBI Taxonomy" id="2877123"/>
    <lineage>
        <taxon>Bacteria</taxon>
        <taxon>Pseudomonadati</taxon>
        <taxon>Bacteroidota</taxon>
        <taxon>Flavobacteriia</taxon>
        <taxon>Flavobacteriales</taxon>
        <taxon>Flavobacteriaceae</taxon>
        <taxon>Winogradskyella</taxon>
    </lineage>
</organism>
<dbReference type="EMBL" id="JAIUJR010000002">
    <property type="protein sequence ID" value="MCA0131934.1"/>
    <property type="molecule type" value="Genomic_DNA"/>
</dbReference>
<dbReference type="InterPro" id="IPR010559">
    <property type="entry name" value="Sig_transdc_His_kin_internal"/>
</dbReference>
<keyword evidence="2" id="KW-0472">Membrane</keyword>
<comment type="caution">
    <text evidence="4">The sequence shown here is derived from an EMBL/GenBank/DDBJ whole genome shotgun (WGS) entry which is preliminary data.</text>
</comment>
<dbReference type="SUPFAM" id="SSF55874">
    <property type="entry name" value="ATPase domain of HSP90 chaperone/DNA topoisomerase II/histidine kinase"/>
    <property type="match status" value="1"/>
</dbReference>
<dbReference type="SUPFAM" id="SSF48452">
    <property type="entry name" value="TPR-like"/>
    <property type="match status" value="2"/>
</dbReference>
<dbReference type="Pfam" id="PF13424">
    <property type="entry name" value="TPR_12"/>
    <property type="match status" value="2"/>
</dbReference>
<keyword evidence="5" id="KW-1185">Reference proteome</keyword>
<evidence type="ECO:0000256" key="1">
    <source>
        <dbReference type="PROSITE-ProRule" id="PRU00339"/>
    </source>
</evidence>
<dbReference type="PANTHER" id="PTHR34220">
    <property type="entry name" value="SENSOR HISTIDINE KINASE YPDA"/>
    <property type="match status" value="1"/>
</dbReference>
<reference evidence="5" key="1">
    <citation type="submission" date="2023-07" db="EMBL/GenBank/DDBJ databases">
        <authorList>
            <person name="Yue Y."/>
        </authorList>
    </citation>
    <scope>NUCLEOTIDE SEQUENCE [LARGE SCALE GENOMIC DNA]</scope>
    <source>
        <strain evidence="5">D23</strain>
    </source>
</reference>
<keyword evidence="1" id="KW-0802">TPR repeat</keyword>
<accession>A0ABS7XR95</accession>
<feature type="transmembrane region" description="Helical" evidence="2">
    <location>
        <begin position="453"/>
        <end position="471"/>
    </location>
</feature>
<dbReference type="InterPro" id="IPR011990">
    <property type="entry name" value="TPR-like_helical_dom_sf"/>
</dbReference>
<sequence>MKFYPSCLFLIFNLLCYGQNPKIDSLSNLLNNSKQLDEERFKIISELSYEYHTIDAHTGLEYAKEAIGLAKQLKRNDLLAYGHKFKAFNHQTLKEDSLAILDFNEAIAIQTKLNNWDQVGRISYNKGLSYFNKSDYEEALNCQELAYASFEKTQDSILMAIVLNSIGTNEMYLTRYPEAIETFMRASTIYEMTGNSKSPRHAEVFSNIGLLYSRIENYETALDYYKKSLEITTTINDAYAKGNTLSNIGNVYDNMDQPNLAIDYYNQSLAIMQSLKNDYGIASALTNTGIAHISLKNYDTALNYLSRSIALWEDLNNLNNLAIVYENIGSIYLGQFNHGNASKTNLLLAKRNLDQSLVYAENINNLERLSSVLHQLADVNYKLNNYRKAYLDKEKAIKLKDSFISVEKKEEFIRLETKYEFEKKAYQLKTEFEKNQALKQAEIEKQKVITNSSIIGGSSILLLGVIGFILFKRKQEEKAKTKEAKFNLTVSNTELKALRSQMNPHFIFNSLNSINAYIANNDIDNATNYLTKFAKLMRETLEKSREKEILLSEDIQILKTYMDIEKKRFNGRFSYKFILNDSLDPETVEVPPMILQPFVENSIIHGLSNISGDGLITISFRQENKMLVCSVKDNGVGRDKTNKFNPNRNKKSLGMEITKSRIDIINKIKNTNGSIEVVDLSKGTEVIIKLPLMSAF</sequence>
<dbReference type="InterPro" id="IPR036890">
    <property type="entry name" value="HATPase_C_sf"/>
</dbReference>
<evidence type="ECO:0000259" key="3">
    <source>
        <dbReference type="Pfam" id="PF06580"/>
    </source>
</evidence>
<dbReference type="RefSeq" id="WP_224526705.1">
    <property type="nucleotide sequence ID" value="NZ_JAIUJR010000002.1"/>
</dbReference>
<dbReference type="Gene3D" id="1.25.40.10">
    <property type="entry name" value="Tetratricopeptide repeat domain"/>
    <property type="match status" value="2"/>
</dbReference>